<feature type="domain" description="Pseudouridine synthase I TruA alpha/beta" evidence="8">
    <location>
        <begin position="143"/>
        <end position="246"/>
    </location>
</feature>
<evidence type="ECO:0000256" key="3">
    <source>
        <dbReference type="ARBA" id="ARBA00023235"/>
    </source>
</evidence>
<keyword evidence="2 4" id="KW-0819">tRNA processing</keyword>
<comment type="function">
    <text evidence="4">Formation of pseudouridine at positions 38, 39 and 40 in the anticodon stem and loop of transfer RNAs.</text>
</comment>
<feature type="active site" description="Nucleophile" evidence="4 5">
    <location>
        <position position="52"/>
    </location>
</feature>
<dbReference type="InterPro" id="IPR020097">
    <property type="entry name" value="PsdUridine_synth_TruA_a/b_dom"/>
</dbReference>
<evidence type="ECO:0000313" key="10">
    <source>
        <dbReference type="Proteomes" id="UP000466864"/>
    </source>
</evidence>
<dbReference type="Pfam" id="PF01416">
    <property type="entry name" value="PseudoU_synth_1"/>
    <property type="match status" value="2"/>
</dbReference>
<keyword evidence="10" id="KW-1185">Reference proteome</keyword>
<accession>A0A7X2P6P7</accession>
<dbReference type="NCBIfam" id="TIGR00071">
    <property type="entry name" value="hisT_truA"/>
    <property type="match status" value="1"/>
</dbReference>
<sequence length="255" mass="28665">MRRIMLVVAYDGTNYCGWQVQPNGMTVQETLNRALSELCGSSIQTIGASRTDAGVHAKGNVAVFDTEMRMPADRFCYALNTRLPEDIKVQASREVPLRFHPRYTSTVKTYEYRILNRKLPDPTRRLDTLFVYSDLNLAAMQEAAECVIGEHDFRSFQASGASAEKSTVRRIYSSEIRKEGELLTFRIVGNGFLYNMVRILAGTILEIGRGNLPSGSMRRILEARNRAAAGPTAPAHGLTLIGIRYPEWEKLWAEK</sequence>
<feature type="domain" description="Pseudouridine synthase I TruA alpha/beta" evidence="8">
    <location>
        <begin position="7"/>
        <end position="103"/>
    </location>
</feature>
<comment type="catalytic activity">
    <reaction evidence="4 7">
        <text>uridine(38/39/40) in tRNA = pseudouridine(38/39/40) in tRNA</text>
        <dbReference type="Rhea" id="RHEA:22376"/>
        <dbReference type="Rhea" id="RHEA-COMP:10085"/>
        <dbReference type="Rhea" id="RHEA-COMP:10087"/>
        <dbReference type="ChEBI" id="CHEBI:65314"/>
        <dbReference type="ChEBI" id="CHEBI:65315"/>
        <dbReference type="EC" id="5.4.99.12"/>
    </reaction>
</comment>
<evidence type="ECO:0000256" key="2">
    <source>
        <dbReference type="ARBA" id="ARBA00022694"/>
    </source>
</evidence>
<dbReference type="PANTHER" id="PTHR11142">
    <property type="entry name" value="PSEUDOURIDYLATE SYNTHASE"/>
    <property type="match status" value="1"/>
</dbReference>
<dbReference type="RefSeq" id="WP_154457019.1">
    <property type="nucleotide sequence ID" value="NZ_VUMV01000001.1"/>
</dbReference>
<dbReference type="Proteomes" id="UP000466864">
    <property type="component" value="Unassembled WGS sequence"/>
</dbReference>
<protein>
    <recommendedName>
        <fullName evidence="4">tRNA pseudouridine synthase A</fullName>
        <ecNumber evidence="4">5.4.99.12</ecNumber>
    </recommendedName>
    <alternativeName>
        <fullName evidence="4">tRNA pseudouridine(38-40) synthase</fullName>
    </alternativeName>
    <alternativeName>
        <fullName evidence="4">tRNA pseudouridylate synthase I</fullName>
    </alternativeName>
    <alternativeName>
        <fullName evidence="4">tRNA-uridine isomerase I</fullName>
    </alternativeName>
</protein>
<dbReference type="EC" id="5.4.99.12" evidence="4"/>
<dbReference type="InterPro" id="IPR020103">
    <property type="entry name" value="PsdUridine_synth_cat_dom_sf"/>
</dbReference>
<evidence type="ECO:0000256" key="7">
    <source>
        <dbReference type="RuleBase" id="RU003792"/>
    </source>
</evidence>
<evidence type="ECO:0000256" key="6">
    <source>
        <dbReference type="PIRSR" id="PIRSR001430-2"/>
    </source>
</evidence>
<name>A0A7X2P6P7_9FIRM</name>
<comment type="subunit">
    <text evidence="4">Homodimer.</text>
</comment>
<evidence type="ECO:0000256" key="1">
    <source>
        <dbReference type="ARBA" id="ARBA00009375"/>
    </source>
</evidence>
<evidence type="ECO:0000313" key="9">
    <source>
        <dbReference type="EMBL" id="MST81228.1"/>
    </source>
</evidence>
<gene>
    <name evidence="4 9" type="primary">truA</name>
    <name evidence="9" type="ORF">FYJ60_02665</name>
</gene>
<dbReference type="EMBL" id="VUMV01000001">
    <property type="protein sequence ID" value="MST81228.1"/>
    <property type="molecule type" value="Genomic_DNA"/>
</dbReference>
<proteinExistence type="inferred from homology"/>
<organism evidence="9 10">
    <name type="scientific">Bilifractor porci</name>
    <dbReference type="NCBI Taxonomy" id="2606636"/>
    <lineage>
        <taxon>Bacteria</taxon>
        <taxon>Bacillati</taxon>
        <taxon>Bacillota</taxon>
        <taxon>Clostridia</taxon>
        <taxon>Lachnospirales</taxon>
        <taxon>Lachnospiraceae</taxon>
        <taxon>Bilifractor</taxon>
    </lineage>
</organism>
<dbReference type="GO" id="GO:0031119">
    <property type="term" value="P:tRNA pseudouridine synthesis"/>
    <property type="evidence" value="ECO:0007669"/>
    <property type="project" value="UniProtKB-UniRule"/>
</dbReference>
<dbReference type="GO" id="GO:0160147">
    <property type="term" value="F:tRNA pseudouridine(38-40) synthase activity"/>
    <property type="evidence" value="ECO:0007669"/>
    <property type="project" value="UniProtKB-EC"/>
</dbReference>
<dbReference type="CDD" id="cd02570">
    <property type="entry name" value="PseudoU_synth_EcTruA"/>
    <property type="match status" value="1"/>
</dbReference>
<comment type="similarity">
    <text evidence="1 4 7">Belongs to the tRNA pseudouridine synthase TruA family.</text>
</comment>
<evidence type="ECO:0000256" key="5">
    <source>
        <dbReference type="PIRSR" id="PIRSR001430-1"/>
    </source>
</evidence>
<dbReference type="HAMAP" id="MF_00171">
    <property type="entry name" value="TruA"/>
    <property type="match status" value="1"/>
</dbReference>
<keyword evidence="3 4" id="KW-0413">Isomerase</keyword>
<dbReference type="GO" id="GO:0003723">
    <property type="term" value="F:RNA binding"/>
    <property type="evidence" value="ECO:0007669"/>
    <property type="project" value="InterPro"/>
</dbReference>
<dbReference type="InterPro" id="IPR001406">
    <property type="entry name" value="PsdUridine_synth_TruA"/>
</dbReference>
<comment type="caution">
    <text evidence="9">The sequence shown here is derived from an EMBL/GenBank/DDBJ whole genome shotgun (WGS) entry which is preliminary data.</text>
</comment>
<dbReference type="Gene3D" id="3.30.70.580">
    <property type="entry name" value="Pseudouridine synthase I, catalytic domain, N-terminal subdomain"/>
    <property type="match status" value="1"/>
</dbReference>
<dbReference type="PIRSF" id="PIRSF001430">
    <property type="entry name" value="tRNA_psdUrid_synth"/>
    <property type="match status" value="1"/>
</dbReference>
<dbReference type="InterPro" id="IPR020095">
    <property type="entry name" value="PsdUridine_synth_TruA_C"/>
</dbReference>
<dbReference type="SUPFAM" id="SSF55120">
    <property type="entry name" value="Pseudouridine synthase"/>
    <property type="match status" value="1"/>
</dbReference>
<comment type="caution">
    <text evidence="4">Lacks conserved residue(s) required for the propagation of feature annotation.</text>
</comment>
<dbReference type="FunFam" id="3.30.70.580:FF:000001">
    <property type="entry name" value="tRNA pseudouridine synthase A"/>
    <property type="match status" value="1"/>
</dbReference>
<evidence type="ECO:0000259" key="8">
    <source>
        <dbReference type="Pfam" id="PF01416"/>
    </source>
</evidence>
<evidence type="ECO:0000256" key="4">
    <source>
        <dbReference type="HAMAP-Rule" id="MF_00171"/>
    </source>
</evidence>
<dbReference type="InterPro" id="IPR020094">
    <property type="entry name" value="TruA/RsuA/RluB/E/F_N"/>
</dbReference>
<reference evidence="9 10" key="1">
    <citation type="submission" date="2019-08" db="EMBL/GenBank/DDBJ databases">
        <title>In-depth cultivation of the pig gut microbiome towards novel bacterial diversity and tailored functional studies.</title>
        <authorList>
            <person name="Wylensek D."/>
            <person name="Hitch T.C.A."/>
            <person name="Clavel T."/>
        </authorList>
    </citation>
    <scope>NUCLEOTIDE SEQUENCE [LARGE SCALE GENOMIC DNA]</scope>
    <source>
        <strain evidence="9 10">Oil+RF-744-WCA-WT-13</strain>
    </source>
</reference>
<dbReference type="Gene3D" id="3.30.70.660">
    <property type="entry name" value="Pseudouridine synthase I, catalytic domain, C-terminal subdomain"/>
    <property type="match status" value="1"/>
</dbReference>
<feature type="binding site" evidence="4 6">
    <location>
        <position position="110"/>
    </location>
    <ligand>
        <name>substrate</name>
    </ligand>
</feature>
<dbReference type="AlphaFoldDB" id="A0A7X2P6P7"/>
<dbReference type="PANTHER" id="PTHR11142:SF0">
    <property type="entry name" value="TRNA PSEUDOURIDINE SYNTHASE-LIKE 1"/>
    <property type="match status" value="1"/>
</dbReference>